<sequence length="185" mass="21270">MRSGNRIDIAQAERPEVRHRLVDVDAVGFVSHQEGGLFTRAQVFSDRDVRRHQARARIDHKQHHIGLFDCQQRLLRHPGFHALFRTINTTGIDTDEFAAFDFGPTVLTVTSQPREIRNQRITSARQAVKERGFSNVRAPDKRDHRYHVKCLIQSLSNIVLTTFLKKSKRPLSARGRFLITHDSGN</sequence>
<reference evidence="1 2" key="1">
    <citation type="submission" date="2018-06" db="EMBL/GenBank/DDBJ databases">
        <authorList>
            <consortium name="Pathogen Informatics"/>
            <person name="Doyle S."/>
        </authorList>
    </citation>
    <scope>NUCLEOTIDE SEQUENCE [LARGE SCALE GENOMIC DNA]</scope>
    <source>
        <strain evidence="1 2">NCTC10313</strain>
    </source>
</reference>
<evidence type="ECO:0000313" key="1">
    <source>
        <dbReference type="EMBL" id="STV01500.1"/>
    </source>
</evidence>
<name>A0A378A931_KLEPO</name>
<proteinExistence type="predicted"/>
<dbReference type="AlphaFoldDB" id="A0A378A931"/>
<dbReference type="EMBL" id="UGLW01000003">
    <property type="protein sequence ID" value="STV01500.1"/>
    <property type="molecule type" value="Genomic_DNA"/>
</dbReference>
<evidence type="ECO:0000313" key="2">
    <source>
        <dbReference type="Proteomes" id="UP000254487"/>
    </source>
</evidence>
<dbReference type="Proteomes" id="UP000254487">
    <property type="component" value="Unassembled WGS sequence"/>
</dbReference>
<gene>
    <name evidence="1" type="ORF">NCTC10313_05222</name>
</gene>
<organism evidence="1 2">
    <name type="scientific">Klebsiella pneumoniae subsp. ozaenae</name>
    <dbReference type="NCBI Taxonomy" id="574"/>
    <lineage>
        <taxon>Bacteria</taxon>
        <taxon>Pseudomonadati</taxon>
        <taxon>Pseudomonadota</taxon>
        <taxon>Gammaproteobacteria</taxon>
        <taxon>Enterobacterales</taxon>
        <taxon>Enterobacteriaceae</taxon>
        <taxon>Klebsiella/Raoultella group</taxon>
        <taxon>Klebsiella</taxon>
        <taxon>Klebsiella pneumoniae complex</taxon>
    </lineage>
</organism>
<accession>A0A378A931</accession>
<protein>
    <submittedName>
        <fullName evidence="1">Uncharacterized protein</fullName>
    </submittedName>
</protein>